<proteinExistence type="predicted"/>
<dbReference type="Gene3D" id="3.30.420.10">
    <property type="entry name" value="Ribonuclease H-like superfamily/Ribonuclease H"/>
    <property type="match status" value="1"/>
</dbReference>
<dbReference type="GO" id="GO:0003697">
    <property type="term" value="F:single-stranded DNA binding"/>
    <property type="evidence" value="ECO:0007669"/>
    <property type="project" value="TreeGrafter"/>
</dbReference>
<dbReference type="GO" id="GO:0044547">
    <property type="term" value="F:DNA topoisomerase binding"/>
    <property type="evidence" value="ECO:0007669"/>
    <property type="project" value="TreeGrafter"/>
</dbReference>
<dbReference type="AlphaFoldDB" id="E2ADD6"/>
<keyword evidence="1" id="KW-0489">Methyltransferase</keyword>
<dbReference type="GO" id="GO:0031297">
    <property type="term" value="P:replication fork processing"/>
    <property type="evidence" value="ECO:0007669"/>
    <property type="project" value="TreeGrafter"/>
</dbReference>
<evidence type="ECO:0000313" key="2">
    <source>
        <dbReference type="Proteomes" id="UP000000311"/>
    </source>
</evidence>
<dbReference type="Proteomes" id="UP000000311">
    <property type="component" value="Unassembled WGS sequence"/>
</dbReference>
<dbReference type="GO" id="GO:0000014">
    <property type="term" value="F:single-stranded DNA endodeoxyribonuclease activity"/>
    <property type="evidence" value="ECO:0007669"/>
    <property type="project" value="TreeGrafter"/>
</dbReference>
<dbReference type="PANTHER" id="PTHR46060">
    <property type="entry name" value="MARINER MOS1 TRANSPOSASE-LIKE PROTEIN"/>
    <property type="match status" value="1"/>
</dbReference>
<gene>
    <name evidence="1" type="ORF">EAG_07152</name>
</gene>
<keyword evidence="1" id="KW-0808">Transferase</keyword>
<sequence length="68" mass="7902">FHDNARLHVSLTTRQKLMQFNQDILSHPSHSLDFASPDYHLSPSLQNSFNGKNFISSEVCKNHLKQFF</sequence>
<feature type="non-terminal residue" evidence="1">
    <location>
        <position position="68"/>
    </location>
</feature>
<accession>E2ADD6</accession>
<dbReference type="InParanoid" id="E2ADD6"/>
<name>E2ADD6_CAMFO</name>
<protein>
    <submittedName>
        <fullName evidence="1">Histone-lysine N-methyltransferase SETMAR</fullName>
    </submittedName>
</protein>
<dbReference type="GO" id="GO:0000729">
    <property type="term" value="P:DNA double-strand break processing"/>
    <property type="evidence" value="ECO:0007669"/>
    <property type="project" value="TreeGrafter"/>
</dbReference>
<dbReference type="GO" id="GO:0006303">
    <property type="term" value="P:double-strand break repair via nonhomologous end joining"/>
    <property type="evidence" value="ECO:0007669"/>
    <property type="project" value="TreeGrafter"/>
</dbReference>
<dbReference type="GO" id="GO:0044774">
    <property type="term" value="P:mitotic DNA integrity checkpoint signaling"/>
    <property type="evidence" value="ECO:0007669"/>
    <property type="project" value="TreeGrafter"/>
</dbReference>
<dbReference type="GO" id="GO:0003690">
    <property type="term" value="F:double-stranded DNA binding"/>
    <property type="evidence" value="ECO:0007669"/>
    <property type="project" value="TreeGrafter"/>
</dbReference>
<dbReference type="GO" id="GO:0000793">
    <property type="term" value="C:condensed chromosome"/>
    <property type="evidence" value="ECO:0007669"/>
    <property type="project" value="TreeGrafter"/>
</dbReference>
<dbReference type="OrthoDB" id="7553767at2759"/>
<dbReference type="GO" id="GO:0035861">
    <property type="term" value="C:site of double-strand break"/>
    <property type="evidence" value="ECO:0007669"/>
    <property type="project" value="TreeGrafter"/>
</dbReference>
<dbReference type="PANTHER" id="PTHR46060:SF2">
    <property type="entry name" value="HISTONE-LYSINE N-METHYLTRANSFERASE SETMAR"/>
    <property type="match status" value="1"/>
</dbReference>
<reference evidence="1 2" key="1">
    <citation type="journal article" date="2010" name="Science">
        <title>Genomic comparison of the ants Camponotus floridanus and Harpegnathos saltator.</title>
        <authorList>
            <person name="Bonasio R."/>
            <person name="Zhang G."/>
            <person name="Ye C."/>
            <person name="Mutti N.S."/>
            <person name="Fang X."/>
            <person name="Qin N."/>
            <person name="Donahue G."/>
            <person name="Yang P."/>
            <person name="Li Q."/>
            <person name="Li C."/>
            <person name="Zhang P."/>
            <person name="Huang Z."/>
            <person name="Berger S.L."/>
            <person name="Reinberg D."/>
            <person name="Wang J."/>
            <person name="Liebig J."/>
        </authorList>
    </citation>
    <scope>NUCLEOTIDE SEQUENCE [LARGE SCALE GENOMIC DNA]</scope>
    <source>
        <strain evidence="2">C129</strain>
    </source>
</reference>
<dbReference type="GO" id="GO:0032259">
    <property type="term" value="P:methylation"/>
    <property type="evidence" value="ECO:0007669"/>
    <property type="project" value="UniProtKB-KW"/>
</dbReference>
<dbReference type="EMBL" id="GL438749">
    <property type="protein sequence ID" value="EFN68552.1"/>
    <property type="molecule type" value="Genomic_DNA"/>
</dbReference>
<dbReference type="InterPro" id="IPR052709">
    <property type="entry name" value="Transposase-MT_Hybrid"/>
</dbReference>
<keyword evidence="2" id="KW-1185">Reference proteome</keyword>
<feature type="non-terminal residue" evidence="1">
    <location>
        <position position="1"/>
    </location>
</feature>
<dbReference type="InterPro" id="IPR036397">
    <property type="entry name" value="RNaseH_sf"/>
</dbReference>
<dbReference type="GO" id="GO:0046975">
    <property type="term" value="F:histone H3K36 methyltransferase activity"/>
    <property type="evidence" value="ECO:0007669"/>
    <property type="project" value="TreeGrafter"/>
</dbReference>
<dbReference type="GO" id="GO:0015074">
    <property type="term" value="P:DNA integration"/>
    <property type="evidence" value="ECO:0007669"/>
    <property type="project" value="TreeGrafter"/>
</dbReference>
<evidence type="ECO:0000313" key="1">
    <source>
        <dbReference type="EMBL" id="EFN68552.1"/>
    </source>
</evidence>
<dbReference type="GO" id="GO:0042800">
    <property type="term" value="F:histone H3K4 methyltransferase activity"/>
    <property type="evidence" value="ECO:0007669"/>
    <property type="project" value="TreeGrafter"/>
</dbReference>
<organism evidence="2">
    <name type="scientific">Camponotus floridanus</name>
    <name type="common">Florida carpenter ant</name>
    <dbReference type="NCBI Taxonomy" id="104421"/>
    <lineage>
        <taxon>Eukaryota</taxon>
        <taxon>Metazoa</taxon>
        <taxon>Ecdysozoa</taxon>
        <taxon>Arthropoda</taxon>
        <taxon>Hexapoda</taxon>
        <taxon>Insecta</taxon>
        <taxon>Pterygota</taxon>
        <taxon>Neoptera</taxon>
        <taxon>Endopterygota</taxon>
        <taxon>Hymenoptera</taxon>
        <taxon>Apocrita</taxon>
        <taxon>Aculeata</taxon>
        <taxon>Formicoidea</taxon>
        <taxon>Formicidae</taxon>
        <taxon>Formicinae</taxon>
        <taxon>Camponotus</taxon>
    </lineage>
</organism>
<dbReference type="GO" id="GO:0005634">
    <property type="term" value="C:nucleus"/>
    <property type="evidence" value="ECO:0007669"/>
    <property type="project" value="TreeGrafter"/>
</dbReference>